<keyword evidence="6" id="KW-0342">GTP-binding</keyword>
<comment type="caution">
    <text evidence="9">The sequence shown here is derived from an EMBL/GenBank/DDBJ whole genome shotgun (WGS) entry which is preliminary data.</text>
</comment>
<feature type="domain" description="Coenzyme F420:L-glutamate ligase-like" evidence="8">
    <location>
        <begin position="13"/>
        <end position="232"/>
    </location>
</feature>
<dbReference type="PANTHER" id="PTHR47917:SF1">
    <property type="entry name" value="COENZYME F420:L-GLUTAMATE LIGASE"/>
    <property type="match status" value="1"/>
</dbReference>
<evidence type="ECO:0000313" key="10">
    <source>
        <dbReference type="EMBL" id="RNL60347.1"/>
    </source>
</evidence>
<protein>
    <submittedName>
        <fullName evidence="9">Coenzyme F420-0:L-glutamate ligase</fullName>
        <ecNumber evidence="10">6.3.2.31</ecNumber>
    </submittedName>
</protein>
<dbReference type="InterPro" id="IPR002847">
    <property type="entry name" value="F420-0_gamma-glut_ligase-dom"/>
</dbReference>
<evidence type="ECO:0000256" key="7">
    <source>
        <dbReference type="ARBA" id="ARBA00023211"/>
    </source>
</evidence>
<organism evidence="9 11">
    <name type="scientific">Zhongshania marina</name>
    <dbReference type="NCBI Taxonomy" id="2304603"/>
    <lineage>
        <taxon>Bacteria</taxon>
        <taxon>Pseudomonadati</taxon>
        <taxon>Pseudomonadota</taxon>
        <taxon>Gammaproteobacteria</taxon>
        <taxon>Cellvibrionales</taxon>
        <taxon>Spongiibacteraceae</taxon>
        <taxon>Zhongshania</taxon>
    </lineage>
</organism>
<dbReference type="SUPFAM" id="SSF144010">
    <property type="entry name" value="CofE-like"/>
    <property type="match status" value="1"/>
</dbReference>
<evidence type="ECO:0000313" key="9">
    <source>
        <dbReference type="EMBL" id="POP52900.1"/>
    </source>
</evidence>
<keyword evidence="2" id="KW-0479">Metal-binding</keyword>
<reference evidence="10 12" key="2">
    <citation type="submission" date="2018-10" db="EMBL/GenBank/DDBJ databases">
        <title>Draft genome sequence of Zhongshania sp. DSW25-10.</title>
        <authorList>
            <person name="Oh J."/>
        </authorList>
    </citation>
    <scope>NUCLEOTIDE SEQUENCE [LARGE SCALE GENOMIC DNA]</scope>
    <source>
        <strain evidence="10 12">DSW25-10</strain>
    </source>
</reference>
<dbReference type="OrthoDB" id="9788295at2"/>
<keyword evidence="1 9" id="KW-0436">Ligase</keyword>
<evidence type="ECO:0000256" key="5">
    <source>
        <dbReference type="ARBA" id="ARBA00022958"/>
    </source>
</evidence>
<reference evidence="9" key="1">
    <citation type="submission" date="2018-01" db="EMBL/GenBank/DDBJ databases">
        <authorList>
            <person name="Yu X.-D."/>
        </authorList>
    </citation>
    <scope>NUCLEOTIDE SEQUENCE</scope>
    <source>
        <strain evidence="9">ZX-21</strain>
    </source>
</reference>
<evidence type="ECO:0000313" key="11">
    <source>
        <dbReference type="Proteomes" id="UP000237222"/>
    </source>
</evidence>
<dbReference type="GO" id="GO:0052618">
    <property type="term" value="F:coenzyme F420-0:L-glutamate ligase activity"/>
    <property type="evidence" value="ECO:0007669"/>
    <property type="project" value="UniProtKB-EC"/>
</dbReference>
<gene>
    <name evidence="9" type="primary">cofE</name>
    <name evidence="9" type="ORF">C0068_09775</name>
    <name evidence="10" type="ORF">D0911_13795</name>
</gene>
<dbReference type="EC" id="6.3.2.31" evidence="10"/>
<keyword evidence="5" id="KW-0630">Potassium</keyword>
<sequence>MSSSLVLHAVPGIPMVEPGDDLAELIIAALEGAELSLQHDDVLVLAQKIVSKAEGRYAYLNDIEPSAQARELAEQCDKDPRHMQVLLNESREVIRRRPGVVIVEHVLGYVHANAGIDRSNIRSDDDNPRLLLLPENPDRSAAQLRDTLKARLGLSVNIVINDSAGRAWRNGTLGFAIGTAGFEALENRIGEQDLYGRPLEVTEVAVADELAAAASFVMGQGDEALPLVLIRGAKLRPSSDGSKALIREREKDMFR</sequence>
<dbReference type="Pfam" id="PF01996">
    <property type="entry name" value="F420_ligase"/>
    <property type="match status" value="1"/>
</dbReference>
<dbReference type="AlphaFoldDB" id="A0A2S4HG36"/>
<dbReference type="Gene3D" id="3.30.1330.100">
    <property type="entry name" value="CofE-like"/>
    <property type="match status" value="1"/>
</dbReference>
<keyword evidence="7" id="KW-0464">Manganese</keyword>
<evidence type="ECO:0000256" key="1">
    <source>
        <dbReference type="ARBA" id="ARBA00022598"/>
    </source>
</evidence>
<name>A0A2S4HG36_9GAMM</name>
<dbReference type="GO" id="GO:0005525">
    <property type="term" value="F:GTP binding"/>
    <property type="evidence" value="ECO:0007669"/>
    <property type="project" value="UniProtKB-KW"/>
</dbReference>
<keyword evidence="12" id="KW-1185">Reference proteome</keyword>
<evidence type="ECO:0000256" key="2">
    <source>
        <dbReference type="ARBA" id="ARBA00022723"/>
    </source>
</evidence>
<accession>A0A2S4HG36</accession>
<evidence type="ECO:0000256" key="6">
    <source>
        <dbReference type="ARBA" id="ARBA00023134"/>
    </source>
</evidence>
<keyword evidence="3" id="KW-0547">Nucleotide-binding</keyword>
<dbReference type="EMBL" id="RHGB01000015">
    <property type="protein sequence ID" value="RNL60347.1"/>
    <property type="molecule type" value="Genomic_DNA"/>
</dbReference>
<dbReference type="GO" id="GO:0046872">
    <property type="term" value="F:metal ion binding"/>
    <property type="evidence" value="ECO:0007669"/>
    <property type="project" value="UniProtKB-KW"/>
</dbReference>
<dbReference type="NCBIfam" id="TIGR01916">
    <property type="entry name" value="F420_cofE"/>
    <property type="match status" value="1"/>
</dbReference>
<dbReference type="InterPro" id="IPR008225">
    <property type="entry name" value="F420-0_g-glutamyl_ligase"/>
</dbReference>
<dbReference type="PANTHER" id="PTHR47917">
    <property type="match status" value="1"/>
</dbReference>
<dbReference type="Proteomes" id="UP000237222">
    <property type="component" value="Unassembled WGS sequence"/>
</dbReference>
<dbReference type="RefSeq" id="WP_103684317.1">
    <property type="nucleotide sequence ID" value="NZ_PQGG01000021.1"/>
</dbReference>
<evidence type="ECO:0000259" key="8">
    <source>
        <dbReference type="Pfam" id="PF01996"/>
    </source>
</evidence>
<dbReference type="Gene3D" id="3.90.1660.10">
    <property type="entry name" value="CofE-like domain"/>
    <property type="match status" value="1"/>
</dbReference>
<dbReference type="EMBL" id="PQGG01000021">
    <property type="protein sequence ID" value="POP52900.1"/>
    <property type="molecule type" value="Genomic_DNA"/>
</dbReference>
<keyword evidence="4" id="KW-0460">Magnesium</keyword>
<dbReference type="Proteomes" id="UP000274695">
    <property type="component" value="Unassembled WGS sequence"/>
</dbReference>
<evidence type="ECO:0000256" key="3">
    <source>
        <dbReference type="ARBA" id="ARBA00022741"/>
    </source>
</evidence>
<evidence type="ECO:0000313" key="12">
    <source>
        <dbReference type="Proteomes" id="UP000274695"/>
    </source>
</evidence>
<proteinExistence type="predicted"/>
<evidence type="ECO:0000256" key="4">
    <source>
        <dbReference type="ARBA" id="ARBA00022842"/>
    </source>
</evidence>